<evidence type="ECO:0000313" key="9">
    <source>
        <dbReference type="EMBL" id="KTG11103.1"/>
    </source>
</evidence>
<evidence type="ECO:0000256" key="6">
    <source>
        <dbReference type="ARBA" id="ARBA00023125"/>
    </source>
</evidence>
<protein>
    <recommendedName>
        <fullName evidence="11">SOS response-associated peptidase</fullName>
    </recommendedName>
</protein>
<gene>
    <name evidence="9" type="ORF">AUR64_05170</name>
</gene>
<evidence type="ECO:0000256" key="2">
    <source>
        <dbReference type="ARBA" id="ARBA00022670"/>
    </source>
</evidence>
<keyword evidence="2" id="KW-0645">Protease</keyword>
<dbReference type="GO" id="GO:0006508">
    <property type="term" value="P:proteolysis"/>
    <property type="evidence" value="ECO:0007669"/>
    <property type="project" value="UniProtKB-KW"/>
</dbReference>
<evidence type="ECO:0000256" key="3">
    <source>
        <dbReference type="ARBA" id="ARBA00022763"/>
    </source>
</evidence>
<dbReference type="Pfam" id="PF02586">
    <property type="entry name" value="SRAP"/>
    <property type="match status" value="1"/>
</dbReference>
<dbReference type="AlphaFoldDB" id="A0A0W1RC24"/>
<dbReference type="GO" id="GO:0016829">
    <property type="term" value="F:lyase activity"/>
    <property type="evidence" value="ECO:0007669"/>
    <property type="project" value="UniProtKB-KW"/>
</dbReference>
<name>A0A0W1RC24_9EURY</name>
<evidence type="ECO:0008006" key="11">
    <source>
        <dbReference type="Google" id="ProtNLM"/>
    </source>
</evidence>
<comment type="caution">
    <text evidence="9">The sequence shown here is derived from an EMBL/GenBank/DDBJ whole genome shotgun (WGS) entry which is preliminary data.</text>
</comment>
<dbReference type="PANTHER" id="PTHR13604">
    <property type="entry name" value="DC12-RELATED"/>
    <property type="match status" value="1"/>
</dbReference>
<keyword evidence="10" id="KW-1185">Reference proteome</keyword>
<evidence type="ECO:0000256" key="8">
    <source>
        <dbReference type="SAM" id="MobiDB-lite"/>
    </source>
</evidence>
<keyword evidence="3" id="KW-0227">DNA damage</keyword>
<dbReference type="OrthoDB" id="109020at2157"/>
<dbReference type="GO" id="GO:0106300">
    <property type="term" value="P:protein-DNA covalent cross-linking repair"/>
    <property type="evidence" value="ECO:0007669"/>
    <property type="project" value="InterPro"/>
</dbReference>
<feature type="region of interest" description="Disordered" evidence="8">
    <location>
        <begin position="215"/>
        <end position="235"/>
    </location>
</feature>
<dbReference type="RefSeq" id="WP_058580388.1">
    <property type="nucleotide sequence ID" value="NZ_LOPU01000013.1"/>
</dbReference>
<keyword evidence="7" id="KW-0456">Lyase</keyword>
<dbReference type="Proteomes" id="UP000054387">
    <property type="component" value="Unassembled WGS sequence"/>
</dbReference>
<organism evidence="9 10">
    <name type="scientific">Haloprofundus marisrubri</name>
    <dbReference type="NCBI Taxonomy" id="1514971"/>
    <lineage>
        <taxon>Archaea</taxon>
        <taxon>Methanobacteriati</taxon>
        <taxon>Methanobacteriota</taxon>
        <taxon>Stenosarchaea group</taxon>
        <taxon>Halobacteria</taxon>
        <taxon>Halobacteriales</taxon>
        <taxon>Haloferacaceae</taxon>
        <taxon>Haloprofundus</taxon>
    </lineage>
</organism>
<keyword evidence="6" id="KW-0238">DNA-binding</keyword>
<dbReference type="GO" id="GO:0008233">
    <property type="term" value="F:peptidase activity"/>
    <property type="evidence" value="ECO:0007669"/>
    <property type="project" value="UniProtKB-KW"/>
</dbReference>
<proteinExistence type="inferred from homology"/>
<dbReference type="GO" id="GO:0003697">
    <property type="term" value="F:single-stranded DNA binding"/>
    <property type="evidence" value="ECO:0007669"/>
    <property type="project" value="InterPro"/>
</dbReference>
<keyword evidence="5" id="KW-0190">Covalent protein-DNA linkage</keyword>
<evidence type="ECO:0000256" key="4">
    <source>
        <dbReference type="ARBA" id="ARBA00022801"/>
    </source>
</evidence>
<evidence type="ECO:0000256" key="1">
    <source>
        <dbReference type="ARBA" id="ARBA00008136"/>
    </source>
</evidence>
<sequence length="235" mass="26350">MCGRYTLFTPQPELEDRFDVTAERPLEPRYNCAPGQNLPIITNDAPDSLQFVQWGFIPTWAESRSKSFINARAESVAEKRSFSDAFERRRCLVPADGFYEWTPRENGDGKQPYRVAFEDDRPFAMAGIWERWTPSEAQTGLGEFTDDGGASDPDPIETFAIITTEPNEVVSPLHDRMAVVLAPEEEHEWLTADADGASTLLDPYPEAEMRAYPVSTQVNSPANDSPALVEEKQSV</sequence>
<evidence type="ECO:0000313" key="10">
    <source>
        <dbReference type="Proteomes" id="UP000054387"/>
    </source>
</evidence>
<evidence type="ECO:0000256" key="7">
    <source>
        <dbReference type="ARBA" id="ARBA00023239"/>
    </source>
</evidence>
<dbReference type="EMBL" id="LOPU01000013">
    <property type="protein sequence ID" value="KTG11103.1"/>
    <property type="molecule type" value="Genomic_DNA"/>
</dbReference>
<accession>A0A0W1RC24</accession>
<evidence type="ECO:0000256" key="5">
    <source>
        <dbReference type="ARBA" id="ARBA00023124"/>
    </source>
</evidence>
<dbReference type="PANTHER" id="PTHR13604:SF0">
    <property type="entry name" value="ABASIC SITE PROCESSING PROTEIN HMCES"/>
    <property type="match status" value="1"/>
</dbReference>
<dbReference type="InterPro" id="IPR003738">
    <property type="entry name" value="SRAP"/>
</dbReference>
<reference evidence="9 10" key="1">
    <citation type="submission" date="2015-12" db="EMBL/GenBank/DDBJ databases">
        <title>Haloprofundus marisrubri gen. nov., sp. nov., an extremely halophilic archaeon isolated from the Discovery deep brine-seawater interface in the Red Sea.</title>
        <authorList>
            <person name="Zhang G."/>
            <person name="Stingl U."/>
            <person name="Rashid M."/>
        </authorList>
    </citation>
    <scope>NUCLEOTIDE SEQUENCE [LARGE SCALE GENOMIC DNA]</scope>
    <source>
        <strain evidence="9 10">SB9</strain>
    </source>
</reference>
<dbReference type="Gene3D" id="3.90.1680.10">
    <property type="entry name" value="SOS response associated peptidase-like"/>
    <property type="match status" value="1"/>
</dbReference>
<dbReference type="InterPro" id="IPR036590">
    <property type="entry name" value="SRAP-like"/>
</dbReference>
<dbReference type="SUPFAM" id="SSF143081">
    <property type="entry name" value="BB1717-like"/>
    <property type="match status" value="1"/>
</dbReference>
<keyword evidence="4" id="KW-0378">Hydrolase</keyword>
<comment type="similarity">
    <text evidence="1">Belongs to the SOS response-associated peptidase family.</text>
</comment>